<dbReference type="Pfam" id="PF07310">
    <property type="entry name" value="PAS_5"/>
    <property type="match status" value="1"/>
</dbReference>
<dbReference type="InterPro" id="IPR009922">
    <property type="entry name" value="DUF1457"/>
</dbReference>
<organism evidence="1 2">
    <name type="scientific">Iodidimonas nitroreducens</name>
    <dbReference type="NCBI Taxonomy" id="1236968"/>
    <lineage>
        <taxon>Bacteria</taxon>
        <taxon>Pseudomonadati</taxon>
        <taxon>Pseudomonadota</taxon>
        <taxon>Alphaproteobacteria</taxon>
        <taxon>Iodidimonadales</taxon>
        <taxon>Iodidimonadaceae</taxon>
        <taxon>Iodidimonas</taxon>
    </lineage>
</organism>
<evidence type="ECO:0000313" key="1">
    <source>
        <dbReference type="EMBL" id="GER03896.1"/>
    </source>
</evidence>
<proteinExistence type="predicted"/>
<evidence type="ECO:0000313" key="2">
    <source>
        <dbReference type="Proteomes" id="UP000324996"/>
    </source>
</evidence>
<comment type="caution">
    <text evidence="1">The sequence shown here is derived from an EMBL/GenBank/DDBJ whole genome shotgun (WGS) entry which is preliminary data.</text>
</comment>
<gene>
    <name evidence="1" type="primary">mopJ</name>
    <name evidence="1" type="ORF">JCM17846_15780</name>
</gene>
<dbReference type="EMBL" id="BKCN01000006">
    <property type="protein sequence ID" value="GER03896.1"/>
    <property type="molecule type" value="Genomic_DNA"/>
</dbReference>
<accession>A0A5A7NA86</accession>
<reference evidence="1 2" key="1">
    <citation type="submission" date="2019-09" db="EMBL/GenBank/DDBJ databases">
        <title>NBRP : Genome information of microbial organism related human and environment.</title>
        <authorList>
            <person name="Hattori M."/>
            <person name="Oshima K."/>
            <person name="Inaba H."/>
            <person name="Suda W."/>
            <person name="Sakamoto M."/>
            <person name="Iino T."/>
            <person name="Kitahara M."/>
            <person name="Oshida Y."/>
            <person name="Iida T."/>
            <person name="Kudo T."/>
            <person name="Itoh T."/>
            <person name="Ohkuma M."/>
        </authorList>
    </citation>
    <scope>NUCLEOTIDE SEQUENCE [LARGE SCALE GENOMIC DNA]</scope>
    <source>
        <strain evidence="1 2">Q-1</strain>
    </source>
</reference>
<dbReference type="Proteomes" id="UP000324996">
    <property type="component" value="Unassembled WGS sequence"/>
</dbReference>
<dbReference type="AlphaFoldDB" id="A0A5A7NA86"/>
<keyword evidence="2" id="KW-1185">Reference proteome</keyword>
<protein>
    <submittedName>
        <fullName evidence="1">PAS domain-containing protein</fullName>
    </submittedName>
</protein>
<name>A0A5A7NA86_9PROT</name>
<sequence>MLLDFSGSDAISDVKADDLPEGSVRTLLSLWESRRAGRLMPERKDFNPSEMVGLLPDLCLMDIEAGSGRFRVRLFGTRLAAMSGLDLTGHYIDEVKGGRGVIERCNVLIRCKAPIYRRNIPLKWSPRKYRSYDVLALPLSSNGVDVTMILFLLEFT</sequence>
<dbReference type="RefSeq" id="WP_052371160.1">
    <property type="nucleotide sequence ID" value="NZ_BKCN01000006.1"/>
</dbReference>